<organism evidence="7 8">
    <name type="scientific">Robertmurraya beringensis</name>
    <dbReference type="NCBI Taxonomy" id="641660"/>
    <lineage>
        <taxon>Bacteria</taxon>
        <taxon>Bacillati</taxon>
        <taxon>Bacillota</taxon>
        <taxon>Bacilli</taxon>
        <taxon>Bacillales</taxon>
        <taxon>Bacillaceae</taxon>
        <taxon>Robertmurraya</taxon>
    </lineage>
</organism>
<evidence type="ECO:0000313" key="8">
    <source>
        <dbReference type="Proteomes" id="UP001589738"/>
    </source>
</evidence>
<evidence type="ECO:0000256" key="4">
    <source>
        <dbReference type="ARBA" id="ARBA00023172"/>
    </source>
</evidence>
<gene>
    <name evidence="7" type="ORF">ACFFHF_04425</name>
</gene>
<reference evidence="7 8" key="1">
    <citation type="submission" date="2024-09" db="EMBL/GenBank/DDBJ databases">
        <authorList>
            <person name="Sun Q."/>
            <person name="Mori K."/>
        </authorList>
    </citation>
    <scope>NUCLEOTIDE SEQUENCE [LARGE SCALE GENOMIC DNA]</scope>
    <source>
        <strain evidence="7 8">CGMCC 1.9126</strain>
    </source>
</reference>
<keyword evidence="5" id="KW-0812">Transmembrane</keyword>
<dbReference type="InterPro" id="IPR047952">
    <property type="entry name" value="Transpos_IS4"/>
</dbReference>
<name>A0ABV6KML7_9BACI</name>
<dbReference type="Gene3D" id="3.90.350.10">
    <property type="entry name" value="Transposase Inhibitor Protein From Tn5, Chain A, domain 1"/>
    <property type="match status" value="1"/>
</dbReference>
<sequence length="415" mass="47862">MDNIISNQTVFSKCLSFLPFETFKGSFLDNGVKKLTTANLMRICVTMQLGNWKSYEETEERIRAMEGTEELFGLTSISASQLCRRVNALPSILPRQLFLAAVTQLNKLTSKGKGIPSLGRLHLVDSSSLLLGPTLGNWTYFTKHSNCVKLHTRIVVTDPGTAYPDMVIPSTGNVDDREVMLELVIDPHATHVMDRGYVDYKKMDHWVENRIPFAMRIQAGHKANMIKSYEVPDDSRVKLDALVVMGSSFRSMEQPLRLVEFTDEEGKEYRVVTNRWDLKAEEVTELYRHRWIIELFFKWMKQHLRLVKLQSTQPQGIWNQIFFAMTAYCLTLYVRLVEKTKKTTWKVLTLIRIHAERTWKSFLDELHRLPERTSKGRQKSQHPPNEIELYDAGVAIVKQVGVSTSSMAKYKTPRK</sequence>
<evidence type="ECO:0000256" key="1">
    <source>
        <dbReference type="ARBA" id="ARBA00010075"/>
    </source>
</evidence>
<evidence type="ECO:0000313" key="7">
    <source>
        <dbReference type="EMBL" id="MFC0474543.1"/>
    </source>
</evidence>
<dbReference type="InterPro" id="IPR002559">
    <property type="entry name" value="Transposase_11"/>
</dbReference>
<dbReference type="PANTHER" id="PTHR33258:SF1">
    <property type="entry name" value="TRANSPOSASE INSL FOR INSERTION SEQUENCE ELEMENT IS186A-RELATED"/>
    <property type="match status" value="1"/>
</dbReference>
<evidence type="ECO:0000259" key="6">
    <source>
        <dbReference type="Pfam" id="PF01609"/>
    </source>
</evidence>
<dbReference type="Pfam" id="PF01609">
    <property type="entry name" value="DDE_Tnp_1"/>
    <property type="match status" value="1"/>
</dbReference>
<feature type="domain" description="Transposase IS4-like" evidence="6">
    <location>
        <begin position="123"/>
        <end position="330"/>
    </location>
</feature>
<feature type="transmembrane region" description="Helical" evidence="5">
    <location>
        <begin position="317"/>
        <end position="336"/>
    </location>
</feature>
<dbReference type="EMBL" id="JBHLUU010000016">
    <property type="protein sequence ID" value="MFC0474543.1"/>
    <property type="molecule type" value="Genomic_DNA"/>
</dbReference>
<proteinExistence type="inferred from homology"/>
<keyword evidence="5" id="KW-0472">Membrane</keyword>
<dbReference type="NCBIfam" id="NF033592">
    <property type="entry name" value="transpos_IS4_1"/>
    <property type="match status" value="1"/>
</dbReference>
<keyword evidence="3" id="KW-0238">DNA-binding</keyword>
<accession>A0ABV6KML7</accession>
<protein>
    <submittedName>
        <fullName evidence="7">IS4 family transposase</fullName>
    </submittedName>
</protein>
<evidence type="ECO:0000256" key="2">
    <source>
        <dbReference type="ARBA" id="ARBA00022578"/>
    </source>
</evidence>
<evidence type="ECO:0000256" key="5">
    <source>
        <dbReference type="SAM" id="Phobius"/>
    </source>
</evidence>
<dbReference type="InterPro" id="IPR012337">
    <property type="entry name" value="RNaseH-like_sf"/>
</dbReference>
<keyword evidence="8" id="KW-1185">Reference proteome</keyword>
<comment type="caution">
    <text evidence="7">The sequence shown here is derived from an EMBL/GenBank/DDBJ whole genome shotgun (WGS) entry which is preliminary data.</text>
</comment>
<keyword evidence="4" id="KW-0233">DNA recombination</keyword>
<dbReference type="PANTHER" id="PTHR33258">
    <property type="entry name" value="TRANSPOSASE INSL FOR INSERTION SEQUENCE ELEMENT IS186A-RELATED"/>
    <property type="match status" value="1"/>
</dbReference>
<dbReference type="Proteomes" id="UP001589738">
    <property type="component" value="Unassembled WGS sequence"/>
</dbReference>
<dbReference type="RefSeq" id="WP_340901828.1">
    <property type="nucleotide sequence ID" value="NZ_JBHLUU010000016.1"/>
</dbReference>
<keyword evidence="5" id="KW-1133">Transmembrane helix</keyword>
<evidence type="ECO:0000256" key="3">
    <source>
        <dbReference type="ARBA" id="ARBA00023125"/>
    </source>
</evidence>
<dbReference type="SUPFAM" id="SSF53098">
    <property type="entry name" value="Ribonuclease H-like"/>
    <property type="match status" value="1"/>
</dbReference>
<keyword evidence="2" id="KW-0815">Transposition</keyword>
<comment type="similarity">
    <text evidence="1">Belongs to the transposase 11 family.</text>
</comment>